<evidence type="ECO:0000313" key="2">
    <source>
        <dbReference type="EMBL" id="KAE8153353.1"/>
    </source>
</evidence>
<keyword evidence="1" id="KW-0812">Transmembrane</keyword>
<organism evidence="2 3">
    <name type="scientific">Aspergillus avenaceus</name>
    <dbReference type="NCBI Taxonomy" id="36643"/>
    <lineage>
        <taxon>Eukaryota</taxon>
        <taxon>Fungi</taxon>
        <taxon>Dikarya</taxon>
        <taxon>Ascomycota</taxon>
        <taxon>Pezizomycotina</taxon>
        <taxon>Eurotiomycetes</taxon>
        <taxon>Eurotiomycetidae</taxon>
        <taxon>Eurotiales</taxon>
        <taxon>Aspergillaceae</taxon>
        <taxon>Aspergillus</taxon>
        <taxon>Aspergillus subgen. Circumdati</taxon>
    </lineage>
</organism>
<dbReference type="EMBL" id="ML742040">
    <property type="protein sequence ID" value="KAE8153353.1"/>
    <property type="molecule type" value="Genomic_DNA"/>
</dbReference>
<keyword evidence="1" id="KW-0472">Membrane</keyword>
<evidence type="ECO:0000313" key="3">
    <source>
        <dbReference type="Proteomes" id="UP000325780"/>
    </source>
</evidence>
<proteinExistence type="predicted"/>
<feature type="transmembrane region" description="Helical" evidence="1">
    <location>
        <begin position="27"/>
        <end position="49"/>
    </location>
</feature>
<protein>
    <submittedName>
        <fullName evidence="2">Uncharacterized protein</fullName>
    </submittedName>
</protein>
<gene>
    <name evidence="2" type="ORF">BDV25DRAFT_149610</name>
</gene>
<evidence type="ECO:0000256" key="1">
    <source>
        <dbReference type="SAM" id="Phobius"/>
    </source>
</evidence>
<dbReference type="AlphaFoldDB" id="A0A5N6U3Y9"/>
<name>A0A5N6U3Y9_ASPAV</name>
<sequence>MNLSFTAFNDGNAWGSWFFRPSFCVRALLFLGLVVMGFMTLTHGVGPWYRV</sequence>
<reference evidence="2 3" key="1">
    <citation type="submission" date="2019-04" db="EMBL/GenBank/DDBJ databases">
        <title>Friends and foes A comparative genomics study of 23 Aspergillus species from section Flavi.</title>
        <authorList>
            <consortium name="DOE Joint Genome Institute"/>
            <person name="Kjaerbolling I."/>
            <person name="Vesth T."/>
            <person name="Frisvad J.C."/>
            <person name="Nybo J.L."/>
            <person name="Theobald S."/>
            <person name="Kildgaard S."/>
            <person name="Isbrandt T."/>
            <person name="Kuo A."/>
            <person name="Sato A."/>
            <person name="Lyhne E.K."/>
            <person name="Kogle M.E."/>
            <person name="Wiebenga A."/>
            <person name="Kun R.S."/>
            <person name="Lubbers R.J."/>
            <person name="Makela M.R."/>
            <person name="Barry K."/>
            <person name="Chovatia M."/>
            <person name="Clum A."/>
            <person name="Daum C."/>
            <person name="Haridas S."/>
            <person name="He G."/>
            <person name="LaButti K."/>
            <person name="Lipzen A."/>
            <person name="Mondo S."/>
            <person name="Riley R."/>
            <person name="Salamov A."/>
            <person name="Simmons B.A."/>
            <person name="Magnuson J.K."/>
            <person name="Henrissat B."/>
            <person name="Mortensen U.H."/>
            <person name="Larsen T.O."/>
            <person name="Devries R.P."/>
            <person name="Grigoriev I.V."/>
            <person name="Machida M."/>
            <person name="Baker S.E."/>
            <person name="Andersen M.R."/>
        </authorList>
    </citation>
    <scope>NUCLEOTIDE SEQUENCE [LARGE SCALE GENOMIC DNA]</scope>
    <source>
        <strain evidence="2 3">IBT 18842</strain>
    </source>
</reference>
<accession>A0A5N6U3Y9</accession>
<dbReference type="Proteomes" id="UP000325780">
    <property type="component" value="Unassembled WGS sequence"/>
</dbReference>
<keyword evidence="3" id="KW-1185">Reference proteome</keyword>
<keyword evidence="1" id="KW-1133">Transmembrane helix</keyword>